<reference evidence="6 7" key="1">
    <citation type="submission" date="2020-10" db="EMBL/GenBank/DDBJ databases">
        <title>Olsenella immobilis sp.nov., isolated from the mud in a fermentation cellar used for the production of Chinese strong-flavoured liquor.</title>
        <authorList>
            <person name="Lu L."/>
        </authorList>
    </citation>
    <scope>NUCLEOTIDE SEQUENCE [LARGE SCALE GENOMIC DNA]</scope>
    <source>
        <strain evidence="6 7">LZLJ-2</strain>
    </source>
</reference>
<organism evidence="6 7">
    <name type="scientific">Thermophilibacter immobilis</name>
    <dbReference type="NCBI Taxonomy" id="2779519"/>
    <lineage>
        <taxon>Bacteria</taxon>
        <taxon>Bacillati</taxon>
        <taxon>Actinomycetota</taxon>
        <taxon>Coriobacteriia</taxon>
        <taxon>Coriobacteriales</taxon>
        <taxon>Atopobiaceae</taxon>
        <taxon>Thermophilibacter</taxon>
    </lineage>
</organism>
<keyword evidence="1" id="KW-0805">Transcription regulation</keyword>
<dbReference type="PROSITE" id="PS51063">
    <property type="entry name" value="HTH_CRP_2"/>
    <property type="match status" value="1"/>
</dbReference>
<gene>
    <name evidence="6" type="ORF">INP52_01905</name>
</gene>
<dbReference type="CDD" id="cd00038">
    <property type="entry name" value="CAP_ED"/>
    <property type="match status" value="1"/>
</dbReference>
<dbReference type="AlphaFoldDB" id="A0A7S7MA16"/>
<dbReference type="InterPro" id="IPR018490">
    <property type="entry name" value="cNMP-bd_dom_sf"/>
</dbReference>
<evidence type="ECO:0000256" key="1">
    <source>
        <dbReference type="ARBA" id="ARBA00023015"/>
    </source>
</evidence>
<dbReference type="KEGG" id="tio:INP52_01905"/>
<dbReference type="GO" id="GO:0003677">
    <property type="term" value="F:DNA binding"/>
    <property type="evidence" value="ECO:0007669"/>
    <property type="project" value="UniProtKB-KW"/>
</dbReference>
<dbReference type="InterPro" id="IPR012318">
    <property type="entry name" value="HTH_CRP"/>
</dbReference>
<dbReference type="Pfam" id="PF13545">
    <property type="entry name" value="HTH_Crp_2"/>
    <property type="match status" value="1"/>
</dbReference>
<dbReference type="EMBL" id="CP063767">
    <property type="protein sequence ID" value="QOY61521.1"/>
    <property type="molecule type" value="Genomic_DNA"/>
</dbReference>
<evidence type="ECO:0000256" key="2">
    <source>
        <dbReference type="ARBA" id="ARBA00023125"/>
    </source>
</evidence>
<evidence type="ECO:0000313" key="7">
    <source>
        <dbReference type="Proteomes" id="UP000593735"/>
    </source>
</evidence>
<evidence type="ECO:0000259" key="4">
    <source>
        <dbReference type="PROSITE" id="PS50042"/>
    </source>
</evidence>
<dbReference type="Gene3D" id="2.60.120.10">
    <property type="entry name" value="Jelly Rolls"/>
    <property type="match status" value="1"/>
</dbReference>
<dbReference type="SUPFAM" id="SSF51206">
    <property type="entry name" value="cAMP-binding domain-like"/>
    <property type="match status" value="1"/>
</dbReference>
<dbReference type="PROSITE" id="PS50042">
    <property type="entry name" value="CNMP_BINDING_3"/>
    <property type="match status" value="1"/>
</dbReference>
<protein>
    <submittedName>
        <fullName evidence="6">Crp/Fnr family transcriptional regulator</fullName>
    </submittedName>
</protein>
<dbReference type="InterPro" id="IPR000595">
    <property type="entry name" value="cNMP-bd_dom"/>
</dbReference>
<evidence type="ECO:0000259" key="5">
    <source>
        <dbReference type="PROSITE" id="PS51063"/>
    </source>
</evidence>
<sequence>MGTALFRGIAREETAAMLGCLDVRERTFEPREIIFRMGDKIRALGIVLDGGVRMEHVDAWGNVSVLGYVGPGDAFGENYACAPDVALLVNVMTVERTRVALLDVTRVLTLCSSVCPYHTKLVENLLALSARKNIELSRRAFHTSPKTIRAKLLSYLSGEATRAGSRRFTIPYNREQLAGYLSVNRSALSNELSQMERDGLIHVRRNEFELCAPGGQR</sequence>
<dbReference type="InterPro" id="IPR014710">
    <property type="entry name" value="RmlC-like_jellyroll"/>
</dbReference>
<name>A0A7S7MA16_9ACTN</name>
<feature type="domain" description="Cyclic nucleotide-binding" evidence="4">
    <location>
        <begin position="5"/>
        <end position="128"/>
    </location>
</feature>
<evidence type="ECO:0000256" key="3">
    <source>
        <dbReference type="ARBA" id="ARBA00023163"/>
    </source>
</evidence>
<accession>A0A7S7MA16</accession>
<dbReference type="InterPro" id="IPR036390">
    <property type="entry name" value="WH_DNA-bd_sf"/>
</dbReference>
<proteinExistence type="predicted"/>
<dbReference type="SUPFAM" id="SSF46785">
    <property type="entry name" value="Winged helix' DNA-binding domain"/>
    <property type="match status" value="1"/>
</dbReference>
<dbReference type="GO" id="GO:0006355">
    <property type="term" value="P:regulation of DNA-templated transcription"/>
    <property type="evidence" value="ECO:0007669"/>
    <property type="project" value="InterPro"/>
</dbReference>
<dbReference type="Proteomes" id="UP000593735">
    <property type="component" value="Chromosome"/>
</dbReference>
<feature type="domain" description="HTH crp-type" evidence="5">
    <location>
        <begin position="146"/>
        <end position="214"/>
    </location>
</feature>
<keyword evidence="2" id="KW-0238">DNA-binding</keyword>
<dbReference type="SMART" id="SM00419">
    <property type="entry name" value="HTH_CRP"/>
    <property type="match status" value="1"/>
</dbReference>
<dbReference type="Pfam" id="PF00027">
    <property type="entry name" value="cNMP_binding"/>
    <property type="match status" value="1"/>
</dbReference>
<keyword evidence="7" id="KW-1185">Reference proteome</keyword>
<keyword evidence="3" id="KW-0804">Transcription</keyword>
<evidence type="ECO:0000313" key="6">
    <source>
        <dbReference type="EMBL" id="QOY61521.1"/>
    </source>
</evidence>